<dbReference type="EMBL" id="HG321127">
    <property type="protein sequence ID" value="CEG05985.1"/>
    <property type="molecule type" value="Genomic_DNA"/>
</dbReference>
<sequence>MLSLSKDKHRAACAHHTDVKTLKRHGSDENHLMEASLKETSYYPGAERTSTANFPLIRDKFNVCRFATYRRAGYHGISRKRWTTAHRPGAYACISKAIRSITMVGRVVLGLLFVP</sequence>
<gene>
    <name evidence="1" type="ORF">BN850_0127860</name>
</gene>
<accession>A0A090N641</accession>
<dbReference type="EMBL" id="CBMI010004714">
    <property type="protein sequence ID" value="CEG05621.1"/>
    <property type="molecule type" value="Genomic_DNA"/>
</dbReference>
<reference evidence="1" key="1">
    <citation type="submission" date="2013-05" db="EMBL/GenBank/DDBJ databases">
        <title>Draft genome sequences of six wheat associated Fusarium spp. isolates.</title>
        <authorList>
            <person name="Moolhuijzen P.M."/>
            <person name="Manners J.M."/>
            <person name="Wilcox S."/>
            <person name="Bellgard M.I."/>
            <person name="Gardiner D.M."/>
        </authorList>
    </citation>
    <scope>NUCLEOTIDE SEQUENCE</scope>
    <source>
        <strain evidence="1">CS3069</strain>
    </source>
</reference>
<evidence type="ECO:0000313" key="1">
    <source>
        <dbReference type="EMBL" id="CEG05621.1"/>
    </source>
</evidence>
<proteinExistence type="predicted"/>
<organism evidence="1">
    <name type="scientific">Fusarium clavum</name>
    <dbReference type="NCBI Taxonomy" id="2594811"/>
    <lineage>
        <taxon>Eukaryota</taxon>
        <taxon>Fungi</taxon>
        <taxon>Dikarya</taxon>
        <taxon>Ascomycota</taxon>
        <taxon>Pezizomycotina</taxon>
        <taxon>Sordariomycetes</taxon>
        <taxon>Hypocreomycetidae</taxon>
        <taxon>Hypocreales</taxon>
        <taxon>Nectriaceae</taxon>
        <taxon>Fusarium</taxon>
        <taxon>Fusarium incarnatum-equiseti species complex</taxon>
    </lineage>
</organism>
<protein>
    <submittedName>
        <fullName evidence="1">WGS project CBMI000000000 data, contig CS3069_c004718</fullName>
    </submittedName>
</protein>
<name>A0A090N641_9HYPO</name>
<dbReference type="AlphaFoldDB" id="A0A090N641"/>